<dbReference type="AlphaFoldDB" id="A0A402D6R6"/>
<evidence type="ECO:0000313" key="1">
    <source>
        <dbReference type="EMBL" id="BDI29342.1"/>
    </source>
</evidence>
<name>A0A402D6R6_9BACT</name>
<accession>A0A402D6R6</accession>
<gene>
    <name evidence="1" type="ORF">CCAX7_13930</name>
</gene>
<sequence length="60" mass="6610">MVNEVNAGGMRNILELEAIALHRLAIRHFPRRLSSLSVQYSSDRKKGGEEGGDNNVANAF</sequence>
<proteinExistence type="predicted"/>
<dbReference type="EMBL" id="AP025739">
    <property type="protein sequence ID" value="BDI29342.1"/>
    <property type="molecule type" value="Genomic_DNA"/>
</dbReference>
<organism evidence="1 2">
    <name type="scientific">Capsulimonas corticalis</name>
    <dbReference type="NCBI Taxonomy" id="2219043"/>
    <lineage>
        <taxon>Bacteria</taxon>
        <taxon>Bacillati</taxon>
        <taxon>Armatimonadota</taxon>
        <taxon>Armatimonadia</taxon>
        <taxon>Capsulimonadales</taxon>
        <taxon>Capsulimonadaceae</taxon>
        <taxon>Capsulimonas</taxon>
    </lineage>
</organism>
<reference evidence="1 2" key="1">
    <citation type="journal article" date="2019" name="Int. J. Syst. Evol. Microbiol.">
        <title>Capsulimonas corticalis gen. nov., sp. nov., an aerobic capsulated bacterium, of a novel bacterial order, Capsulimonadales ord. nov., of the class Armatimonadia of the phylum Armatimonadetes.</title>
        <authorList>
            <person name="Li J."/>
            <person name="Kudo C."/>
            <person name="Tonouchi A."/>
        </authorList>
    </citation>
    <scope>NUCLEOTIDE SEQUENCE [LARGE SCALE GENOMIC DNA]</scope>
    <source>
        <strain evidence="1 2">AX-7</strain>
    </source>
</reference>
<dbReference type="KEGG" id="ccot:CCAX7_13930"/>
<dbReference type="Proteomes" id="UP000287394">
    <property type="component" value="Chromosome"/>
</dbReference>
<protein>
    <submittedName>
        <fullName evidence="1">Uncharacterized protein</fullName>
    </submittedName>
</protein>
<evidence type="ECO:0000313" key="2">
    <source>
        <dbReference type="Proteomes" id="UP000287394"/>
    </source>
</evidence>
<keyword evidence="2" id="KW-1185">Reference proteome</keyword>